<dbReference type="AlphaFoldDB" id="A0A8H7UH47"/>
<dbReference type="GO" id="GO:0005634">
    <property type="term" value="C:nucleus"/>
    <property type="evidence" value="ECO:0007669"/>
    <property type="project" value="UniProtKB-SubCell"/>
</dbReference>
<comment type="subcellular location">
    <subcellularLocation>
        <location evidence="1">Nucleus</location>
    </subcellularLocation>
</comment>
<dbReference type="OrthoDB" id="5236983at2759"/>
<evidence type="ECO:0000256" key="1">
    <source>
        <dbReference type="ARBA" id="ARBA00004123"/>
    </source>
</evidence>
<dbReference type="InterPro" id="IPR055220">
    <property type="entry name" value="SPRTN_ZBD"/>
</dbReference>
<feature type="region of interest" description="Disordered" evidence="3">
    <location>
        <begin position="93"/>
        <end position="120"/>
    </location>
</feature>
<dbReference type="Pfam" id="PF22934">
    <property type="entry name" value="SPRTN_ZBD"/>
    <property type="match status" value="1"/>
</dbReference>
<dbReference type="PANTHER" id="PTHR21220:SF0">
    <property type="entry name" value="DNA-DEPENDENT METALLOPROTEASE SPRTN"/>
    <property type="match status" value="1"/>
</dbReference>
<comment type="caution">
    <text evidence="5">The sequence shown here is derived from an EMBL/GenBank/DDBJ whole genome shotgun (WGS) entry which is preliminary data.</text>
</comment>
<protein>
    <recommendedName>
        <fullName evidence="4">SprT-like domain-containing protein</fullName>
    </recommendedName>
</protein>
<feature type="region of interest" description="Disordered" evidence="3">
    <location>
        <begin position="346"/>
        <end position="402"/>
    </location>
</feature>
<dbReference type="Pfam" id="PF10263">
    <property type="entry name" value="SprT-like"/>
    <property type="match status" value="1"/>
</dbReference>
<evidence type="ECO:0000256" key="2">
    <source>
        <dbReference type="ARBA" id="ARBA00023242"/>
    </source>
</evidence>
<dbReference type="GO" id="GO:0004222">
    <property type="term" value="F:metalloendopeptidase activity"/>
    <property type="evidence" value="ECO:0007669"/>
    <property type="project" value="InterPro"/>
</dbReference>
<dbReference type="GO" id="GO:0031593">
    <property type="term" value="F:polyubiquitin modification-dependent protein binding"/>
    <property type="evidence" value="ECO:0007669"/>
    <property type="project" value="TreeGrafter"/>
</dbReference>
<dbReference type="InterPro" id="IPR006640">
    <property type="entry name" value="SprT-like_domain"/>
</dbReference>
<dbReference type="PANTHER" id="PTHR21220">
    <property type="entry name" value="DNA-DEPENDENT METALLOPROTEASE SPRTN"/>
    <property type="match status" value="1"/>
</dbReference>
<dbReference type="GO" id="GO:0006974">
    <property type="term" value="P:DNA damage response"/>
    <property type="evidence" value="ECO:0007669"/>
    <property type="project" value="InterPro"/>
</dbReference>
<sequence>MAAEDSERLARRLQAEEDKLTELILHEAKDEALARRLHEQYQLEASTKTDSEAPISLLDETAILNHTPNSVTNSRNDIESDEALARLLQAEEEQNAKTSVHGETSTEHRSPPPHSSSSQLKADEEFARLLQEQEADSSHNGEQIGNELELFSPTPDIHALFQVFDEQYFYGMLKVVELKWSKKMTLCAGICSYKSTGQCTISLSEPLLQFRTREDLIDTLLHEMIHALLFVTDNYTDHGLYSPVLSTTFLLFKNYANLYIPMFTDGHGPQFLMHAARINKAAGTKITVYHTFHDEVNYHRTHVWKCNGPCQQQPPFYGIVRRSMNRPPQKADYWWARHQIQCGGTYTKISEPEKKATTKQQKTKEPDQQQPRIDGFLKRSESSSASDKAEAAAKRRNLGGSS</sequence>
<dbReference type="Proteomes" id="UP000612746">
    <property type="component" value="Unassembled WGS sequence"/>
</dbReference>
<organism evidence="5 6">
    <name type="scientific">Umbelopsis vinacea</name>
    <dbReference type="NCBI Taxonomy" id="44442"/>
    <lineage>
        <taxon>Eukaryota</taxon>
        <taxon>Fungi</taxon>
        <taxon>Fungi incertae sedis</taxon>
        <taxon>Mucoromycota</taxon>
        <taxon>Mucoromycotina</taxon>
        <taxon>Umbelopsidomycetes</taxon>
        <taxon>Umbelopsidales</taxon>
        <taxon>Umbelopsidaceae</taxon>
        <taxon>Umbelopsis</taxon>
    </lineage>
</organism>
<proteinExistence type="predicted"/>
<evidence type="ECO:0000313" key="6">
    <source>
        <dbReference type="Proteomes" id="UP000612746"/>
    </source>
</evidence>
<dbReference type="InterPro" id="IPR044245">
    <property type="entry name" value="Spartan"/>
</dbReference>
<accession>A0A8H7UH47</accession>
<keyword evidence="6" id="KW-1185">Reference proteome</keyword>
<evidence type="ECO:0000313" key="5">
    <source>
        <dbReference type="EMBL" id="KAG2185586.1"/>
    </source>
</evidence>
<dbReference type="GO" id="GO:0003697">
    <property type="term" value="F:single-stranded DNA binding"/>
    <property type="evidence" value="ECO:0007669"/>
    <property type="project" value="InterPro"/>
</dbReference>
<reference evidence="5" key="1">
    <citation type="submission" date="2020-12" db="EMBL/GenBank/DDBJ databases">
        <title>Metabolic potential, ecology and presence of endohyphal bacteria is reflected in genomic diversity of Mucoromycotina.</title>
        <authorList>
            <person name="Muszewska A."/>
            <person name="Okrasinska A."/>
            <person name="Steczkiewicz K."/>
            <person name="Drgas O."/>
            <person name="Orlowska M."/>
            <person name="Perlinska-Lenart U."/>
            <person name="Aleksandrzak-Piekarczyk T."/>
            <person name="Szatraj K."/>
            <person name="Zielenkiewicz U."/>
            <person name="Pilsyk S."/>
            <person name="Malc E."/>
            <person name="Mieczkowski P."/>
            <person name="Kruszewska J.S."/>
            <person name="Biernat P."/>
            <person name="Pawlowska J."/>
        </authorList>
    </citation>
    <scope>NUCLEOTIDE SEQUENCE</scope>
    <source>
        <strain evidence="5">WA0000051536</strain>
    </source>
</reference>
<evidence type="ECO:0000259" key="4">
    <source>
        <dbReference type="SMART" id="SM00731"/>
    </source>
</evidence>
<feature type="domain" description="SprT-like" evidence="4">
    <location>
        <begin position="155"/>
        <end position="349"/>
    </location>
</feature>
<feature type="compositionally biased region" description="Basic and acidic residues" evidence="3">
    <location>
        <begin position="350"/>
        <end position="367"/>
    </location>
</feature>
<dbReference type="EMBL" id="JAEPRA010000005">
    <property type="protein sequence ID" value="KAG2185586.1"/>
    <property type="molecule type" value="Genomic_DNA"/>
</dbReference>
<keyword evidence="2" id="KW-0539">Nucleus</keyword>
<evidence type="ECO:0000256" key="3">
    <source>
        <dbReference type="SAM" id="MobiDB-lite"/>
    </source>
</evidence>
<name>A0A8H7UH47_9FUNG</name>
<dbReference type="SMART" id="SM00731">
    <property type="entry name" value="SprT"/>
    <property type="match status" value="1"/>
</dbReference>
<feature type="compositionally biased region" description="Basic and acidic residues" evidence="3">
    <location>
        <begin position="375"/>
        <end position="393"/>
    </location>
</feature>
<gene>
    <name evidence="5" type="ORF">INT44_002379</name>
</gene>